<organism evidence="1 2">
    <name type="scientific">Speluncibacter jeojiensis</name>
    <dbReference type="NCBI Taxonomy" id="2710754"/>
    <lineage>
        <taxon>Bacteria</taxon>
        <taxon>Bacillati</taxon>
        <taxon>Actinomycetota</taxon>
        <taxon>Actinomycetes</taxon>
        <taxon>Mycobacteriales</taxon>
        <taxon>Speluncibacteraceae</taxon>
        <taxon>Speluncibacter</taxon>
    </lineage>
</organism>
<dbReference type="EMBL" id="JANRHA010000002">
    <property type="protein sequence ID" value="MDG3013663.1"/>
    <property type="molecule type" value="Genomic_DNA"/>
</dbReference>
<keyword evidence="2" id="KW-1185">Reference proteome</keyword>
<name>A0A9X4LWG5_9ACTN</name>
<gene>
    <name evidence="1" type="ORF">NVS88_03715</name>
</gene>
<accession>A0A9X4LWG5</accession>
<dbReference type="AlphaFoldDB" id="A0A9X4LWG5"/>
<proteinExistence type="predicted"/>
<evidence type="ECO:0000313" key="2">
    <source>
        <dbReference type="Proteomes" id="UP001152755"/>
    </source>
</evidence>
<protein>
    <submittedName>
        <fullName evidence="1">Uncharacterized protein</fullName>
    </submittedName>
</protein>
<dbReference type="Proteomes" id="UP001152755">
    <property type="component" value="Unassembled WGS sequence"/>
</dbReference>
<evidence type="ECO:0000313" key="1">
    <source>
        <dbReference type="EMBL" id="MDG3013663.1"/>
    </source>
</evidence>
<comment type="caution">
    <text evidence="1">The sequence shown here is derived from an EMBL/GenBank/DDBJ whole genome shotgun (WGS) entry which is preliminary data.</text>
</comment>
<reference evidence="1" key="1">
    <citation type="submission" date="2022-08" db="EMBL/GenBank/DDBJ databases">
        <title>Genome analysis of Corynebacteriales strain.</title>
        <authorList>
            <person name="Lee S.D."/>
        </authorList>
    </citation>
    <scope>NUCLEOTIDE SEQUENCE</scope>
    <source>
        <strain evidence="1">D3-21</strain>
    </source>
</reference>
<sequence>MTIEITGRYGTELRPLADTVRATAVDALTTMLGGEGVRACDAIDVTITDVTTDDHWRAG</sequence>
<dbReference type="RefSeq" id="WP_332519211.1">
    <property type="nucleotide sequence ID" value="NZ_JANRHA010000002.1"/>
</dbReference>